<keyword evidence="1" id="KW-1133">Transmembrane helix</keyword>
<dbReference type="SMART" id="SM00248">
    <property type="entry name" value="ANK"/>
    <property type="match status" value="4"/>
</dbReference>
<reference evidence="3 4" key="1">
    <citation type="submission" date="2019-03" db="EMBL/GenBank/DDBJ databases">
        <authorList>
            <person name="Gaulin E."/>
            <person name="Dumas B."/>
        </authorList>
    </citation>
    <scope>NUCLEOTIDE SEQUENCE [LARGE SCALE GENOMIC DNA]</scope>
    <source>
        <strain evidence="3">CBS 568.67</strain>
    </source>
</reference>
<dbReference type="Proteomes" id="UP000332933">
    <property type="component" value="Unassembled WGS sequence"/>
</dbReference>
<evidence type="ECO:0000256" key="1">
    <source>
        <dbReference type="SAM" id="Phobius"/>
    </source>
</evidence>
<evidence type="ECO:0000313" key="2">
    <source>
        <dbReference type="EMBL" id="KAF0718887.1"/>
    </source>
</evidence>
<keyword evidence="1" id="KW-0812">Transmembrane</keyword>
<dbReference type="SUPFAM" id="SSF48403">
    <property type="entry name" value="Ankyrin repeat"/>
    <property type="match status" value="2"/>
</dbReference>
<dbReference type="PANTHER" id="PTHR46586">
    <property type="entry name" value="ANKYRIN REPEAT-CONTAINING PROTEIN"/>
    <property type="match status" value="1"/>
</dbReference>
<proteinExistence type="predicted"/>
<dbReference type="PANTHER" id="PTHR46586:SF3">
    <property type="entry name" value="ANKYRIN REPEAT-CONTAINING PROTEIN"/>
    <property type="match status" value="1"/>
</dbReference>
<dbReference type="Pfam" id="PF13637">
    <property type="entry name" value="Ank_4"/>
    <property type="match status" value="1"/>
</dbReference>
<evidence type="ECO:0000313" key="3">
    <source>
        <dbReference type="EMBL" id="VFT78634.1"/>
    </source>
</evidence>
<reference evidence="2" key="2">
    <citation type="submission" date="2019-06" db="EMBL/GenBank/DDBJ databases">
        <title>Genomics analysis of Aphanomyces spp. identifies a new class of oomycete effector associated with host adaptation.</title>
        <authorList>
            <person name="Gaulin E."/>
        </authorList>
    </citation>
    <scope>NUCLEOTIDE SEQUENCE</scope>
    <source>
        <strain evidence="2">CBS 578.67</strain>
    </source>
</reference>
<dbReference type="InterPro" id="IPR052050">
    <property type="entry name" value="SecEffector_AnkRepeat"/>
</dbReference>
<dbReference type="InterPro" id="IPR036770">
    <property type="entry name" value="Ankyrin_rpt-contain_sf"/>
</dbReference>
<dbReference type="OrthoDB" id="543798at2759"/>
<feature type="transmembrane region" description="Helical" evidence="1">
    <location>
        <begin position="20"/>
        <end position="43"/>
    </location>
</feature>
<dbReference type="AlphaFoldDB" id="A0A485K679"/>
<keyword evidence="1" id="KW-0472">Membrane</keyword>
<evidence type="ECO:0000313" key="4">
    <source>
        <dbReference type="Proteomes" id="UP000332933"/>
    </source>
</evidence>
<sequence>MESDDDRRHNEKKKSNGVGWHALPSTWMCVLGSPTLMSAIATFQRGVFADMMGLLDLECNVPTMAQLNKTIRDAQALLAPWLLMHGTTRLLKLFACFDVNVLVPVVVIHAISTSDAPLLGFLVAHVNPNLLLSGRVSFVDVAAMLNNLAALRLLYGTARCSSRAFDYAVEHGNLEMVQFLHTNSSPTERFSARAVMLAATHGHLEVLAYLLQHGMPQRGEIFDMVAGNGHLDILDFLIEQGWNATDACAAAAAKFGHLGVLHWLRDHPPPDGSLQFGTAMVAAAEFGHMACLEFLLALYPRFYIPELYKLDRVAANGHLQVLHCLHTRGGTCTTLAMDRAAGNGHLDVVQWLHVNRTEGCTVEAMDLAATNNHMDVVGFLLQARIERCSTNAMDGAASNGHLAMVQWLHEHTNAGCTTDAVDFAARDNHWKVVQWLLANRSEGCSDRAPLLAAQMGHSAMAKWLLETCTLKCEVDVAAAVARHGDVDVVSWLVQEYPHVAQPLLLESASMRGHVALVKWLLVHVSVGCPNCTLQVVGQRYRRVHRALEDAAANKDRWCLACKHGPPRSKTPMSVTRKSKINPI</sequence>
<dbReference type="Pfam" id="PF12796">
    <property type="entry name" value="Ank_2"/>
    <property type="match status" value="2"/>
</dbReference>
<dbReference type="InterPro" id="IPR002110">
    <property type="entry name" value="Ankyrin_rpt"/>
</dbReference>
<name>A0A485K679_9STRA</name>
<dbReference type="EMBL" id="CAADRA010000112">
    <property type="protein sequence ID" value="VFT78634.1"/>
    <property type="molecule type" value="Genomic_DNA"/>
</dbReference>
<keyword evidence="4" id="KW-1185">Reference proteome</keyword>
<organism evidence="3 4">
    <name type="scientific">Aphanomyces stellatus</name>
    <dbReference type="NCBI Taxonomy" id="120398"/>
    <lineage>
        <taxon>Eukaryota</taxon>
        <taxon>Sar</taxon>
        <taxon>Stramenopiles</taxon>
        <taxon>Oomycota</taxon>
        <taxon>Saprolegniomycetes</taxon>
        <taxon>Saprolegniales</taxon>
        <taxon>Verrucalvaceae</taxon>
        <taxon>Aphanomyces</taxon>
    </lineage>
</organism>
<dbReference type="Gene3D" id="1.25.40.20">
    <property type="entry name" value="Ankyrin repeat-containing domain"/>
    <property type="match status" value="4"/>
</dbReference>
<dbReference type="EMBL" id="VJMH01000112">
    <property type="protein sequence ID" value="KAF0718887.1"/>
    <property type="molecule type" value="Genomic_DNA"/>
</dbReference>
<gene>
    <name evidence="3" type="primary">Aste57867_1417</name>
    <name evidence="2" type="ORF">As57867_001416</name>
    <name evidence="3" type="ORF">ASTE57867_1417</name>
</gene>
<accession>A0A485K679</accession>
<protein>
    <submittedName>
        <fullName evidence="3">Aste57867_1417 protein</fullName>
    </submittedName>
</protein>